<keyword evidence="1" id="KW-1133">Transmembrane helix</keyword>
<dbReference type="PANTHER" id="PTHR37305:SF1">
    <property type="entry name" value="MEMBRANE PROTEIN"/>
    <property type="match status" value="1"/>
</dbReference>
<feature type="transmembrane region" description="Helical" evidence="1">
    <location>
        <begin position="82"/>
        <end position="105"/>
    </location>
</feature>
<feature type="transmembrane region" description="Helical" evidence="1">
    <location>
        <begin position="40"/>
        <end position="62"/>
    </location>
</feature>
<proteinExistence type="predicted"/>
<keyword evidence="1" id="KW-0812">Transmembrane</keyword>
<accession>A0AAW8EUI2</accession>
<sequence length="274" mass="28076">MTATTAPVQEVSRHELTRAPFVDLVKAELGKILSQRPQRWLFGIAVLLAPMAAIVFCISLPVTQGKTLGDTATGDVLTASLLGIDAATIAAIVFAAVAVGTEYSTGLMQHSITVTPNRTRLLTAKTIAVASATAVIGVAGVILVGAVAGAAVAGTGRSFVDILGGSGPRLLAGSILMPVFYGVLATLFAFMFRKTAAGILGPIAVLVLAAIIGWFGADISQVLTPLTPLAGLHSISGIASGAEDIGPLSGAITLIVWLLFGYGIARWRFTRKDA</sequence>
<evidence type="ECO:0000313" key="2">
    <source>
        <dbReference type="EMBL" id="MDQ0646505.1"/>
    </source>
</evidence>
<feature type="transmembrane region" description="Helical" evidence="1">
    <location>
        <begin position="170"/>
        <end position="192"/>
    </location>
</feature>
<protein>
    <submittedName>
        <fullName evidence="2">ABC-2 type transport system permease protein</fullName>
    </submittedName>
</protein>
<reference evidence="2 3" key="1">
    <citation type="submission" date="2023-07" db="EMBL/GenBank/DDBJ databases">
        <title>Comparative genomics of wheat-associated soil bacteria to identify genetic determinants of phenazine resistance.</title>
        <authorList>
            <person name="Mouncey N."/>
        </authorList>
    </citation>
    <scope>NUCLEOTIDE SEQUENCE [LARGE SCALE GENOMIC DNA]</scope>
    <source>
        <strain evidence="2 3">W4I9-1</strain>
    </source>
</reference>
<evidence type="ECO:0000313" key="3">
    <source>
        <dbReference type="Proteomes" id="UP001244427"/>
    </source>
</evidence>
<dbReference type="AlphaFoldDB" id="A0AAW8EUI2"/>
<keyword evidence="3" id="KW-1185">Reference proteome</keyword>
<keyword evidence="1" id="KW-0472">Membrane</keyword>
<dbReference type="RefSeq" id="WP_307293555.1">
    <property type="nucleotide sequence ID" value="NZ_JAUSXV010000001.1"/>
</dbReference>
<gene>
    <name evidence="2" type="ORF">QFZ53_000701</name>
</gene>
<evidence type="ECO:0000256" key="1">
    <source>
        <dbReference type="SAM" id="Phobius"/>
    </source>
</evidence>
<feature type="transmembrane region" description="Helical" evidence="1">
    <location>
        <begin position="245"/>
        <end position="265"/>
    </location>
</feature>
<name>A0AAW8EUI2_9MICO</name>
<feature type="transmembrane region" description="Helical" evidence="1">
    <location>
        <begin position="199"/>
        <end position="217"/>
    </location>
</feature>
<organism evidence="2 3">
    <name type="scientific">Microbacterium natoriense</name>
    <dbReference type="NCBI Taxonomy" id="284570"/>
    <lineage>
        <taxon>Bacteria</taxon>
        <taxon>Bacillati</taxon>
        <taxon>Actinomycetota</taxon>
        <taxon>Actinomycetes</taxon>
        <taxon>Micrococcales</taxon>
        <taxon>Microbacteriaceae</taxon>
        <taxon>Microbacterium</taxon>
    </lineage>
</organism>
<dbReference type="Proteomes" id="UP001244427">
    <property type="component" value="Unassembled WGS sequence"/>
</dbReference>
<feature type="transmembrane region" description="Helical" evidence="1">
    <location>
        <begin position="126"/>
        <end position="150"/>
    </location>
</feature>
<dbReference type="PANTHER" id="PTHR37305">
    <property type="entry name" value="INTEGRAL MEMBRANE PROTEIN-RELATED"/>
    <property type="match status" value="1"/>
</dbReference>
<dbReference type="EMBL" id="JAUSXV010000001">
    <property type="protein sequence ID" value="MDQ0646505.1"/>
    <property type="molecule type" value="Genomic_DNA"/>
</dbReference>
<comment type="caution">
    <text evidence="2">The sequence shown here is derived from an EMBL/GenBank/DDBJ whole genome shotgun (WGS) entry which is preliminary data.</text>
</comment>